<dbReference type="Pfam" id="PF05970">
    <property type="entry name" value="PIF1"/>
    <property type="match status" value="1"/>
</dbReference>
<dbReference type="PANTHER" id="PTHR47642:SF5">
    <property type="entry name" value="ATP-DEPENDENT DNA HELICASE"/>
    <property type="match status" value="1"/>
</dbReference>
<dbReference type="GO" id="GO:0000166">
    <property type="term" value="F:nucleotide binding"/>
    <property type="evidence" value="ECO:0007669"/>
    <property type="project" value="InterPro"/>
</dbReference>
<dbReference type="InterPro" id="IPR044876">
    <property type="entry name" value="HRDC_dom_sf"/>
</dbReference>
<dbReference type="InterPro" id="IPR027417">
    <property type="entry name" value="P-loop_NTPase"/>
</dbReference>
<protein>
    <recommendedName>
        <fullName evidence="2">HRDC domain-containing protein</fullName>
    </recommendedName>
</protein>
<dbReference type="Pfam" id="PF00570">
    <property type="entry name" value="HRDC"/>
    <property type="match status" value="1"/>
</dbReference>
<dbReference type="SMART" id="SM00382">
    <property type="entry name" value="AAA"/>
    <property type="match status" value="1"/>
</dbReference>
<dbReference type="Gene3D" id="1.10.150.80">
    <property type="entry name" value="HRDC domain"/>
    <property type="match status" value="1"/>
</dbReference>
<dbReference type="RefSeq" id="WP_045033551.1">
    <property type="nucleotide sequence ID" value="NZ_JRHC01000008.1"/>
</dbReference>
<dbReference type="Gene3D" id="1.10.10.1390">
    <property type="entry name" value="ATP-dependent DNA helicase RecQ"/>
    <property type="match status" value="1"/>
</dbReference>
<dbReference type="CDD" id="cd18809">
    <property type="entry name" value="SF1_C_RecD"/>
    <property type="match status" value="1"/>
</dbReference>
<dbReference type="SUPFAM" id="SSF52540">
    <property type="entry name" value="P-loop containing nucleoside triphosphate hydrolases"/>
    <property type="match status" value="2"/>
</dbReference>
<dbReference type="GO" id="GO:0000723">
    <property type="term" value="P:telomere maintenance"/>
    <property type="evidence" value="ECO:0007669"/>
    <property type="project" value="InterPro"/>
</dbReference>
<gene>
    <name evidence="3" type="ORF">LH29_23430</name>
</gene>
<dbReference type="OrthoDB" id="9763659at2"/>
<reference evidence="3 4" key="1">
    <citation type="submission" date="2014-09" db="EMBL/GenBank/DDBJ databases">
        <title>Draft Genome Sequence of Draconibacterium sp. JN14CK-3.</title>
        <authorList>
            <person name="Dong C."/>
            <person name="Lai Q."/>
            <person name="Shao Z."/>
        </authorList>
    </citation>
    <scope>NUCLEOTIDE SEQUENCE [LARGE SCALE GENOMIC DNA]</scope>
    <source>
        <strain evidence="3 4">JN14CK-3</strain>
    </source>
</reference>
<dbReference type="InterPro" id="IPR051055">
    <property type="entry name" value="PIF1_helicase"/>
</dbReference>
<dbReference type="PANTHER" id="PTHR47642">
    <property type="entry name" value="ATP-DEPENDENT DNA HELICASE"/>
    <property type="match status" value="1"/>
</dbReference>
<dbReference type="FunFam" id="3.40.50.300:FF:001498">
    <property type="entry name" value="ATP-dependent DNA helicase"/>
    <property type="match status" value="1"/>
</dbReference>
<feature type="domain" description="HRDC" evidence="2">
    <location>
        <begin position="620"/>
        <end position="700"/>
    </location>
</feature>
<dbReference type="SMART" id="SM00341">
    <property type="entry name" value="HRDC"/>
    <property type="match status" value="1"/>
</dbReference>
<comment type="caution">
    <text evidence="3">The sequence shown here is derived from an EMBL/GenBank/DDBJ whole genome shotgun (WGS) entry which is preliminary data.</text>
</comment>
<dbReference type="STRING" id="1544798.LH29_23430"/>
<sequence>MKTNKQLQLAFDFVQYTGQNIFLTGKAGTGKTTFLRSLKERSPKRMVVVAPTGVAAINAAGVTIHSFFQLSFAPQVGNESKLSSEQRFSKEKINIMRSLDLLVIDEVSMVRADVLDAIDRTLRRFKNKRKPFGGAQVLMIGDLQQLAPVVKNEEWGLLRREYDTPYFFSSKALREFPHVSIELTEVFRQQDEKFISLLNKVRENKLDEEARQLLNTRHIPGFVPGDEDGYITLCTHNVSAQRINDSKLSALAGNKEVFTASVEGKFPEYSYPTDFKLELKVGAQVMFVKNDSNPEKRFYNGKIGQVQSIEEDRVFVLCPGEDEEIEVEPQNWENYKYSIDKESGDIREEMEGMFTQIPLKLAWAITIHKSQGLTFEKAIIDAEASFAHGQVYVALSRCKTLEGMVLSSPIAGKSIINDQKVSGFIREVEENQPGEPELNTAKLEFQKEQLTEIFRFYRSENLLRNITKLVNENKGSFPEVTITQVEKMRNGHDNEIVAVAAKFHKQITDLLRQQPDVYKNDALQERTKKAAAYFGEKVQHILADGIKKIDLDIDNKEIKRQLKRYVNDLKDDTQLKLTAFESCLEGFDVKRLMDSRAKTLVKQSKSSGKQKAKEITDFENIPNPELFEQLRNYRTEKAGELEIPPFMIFSQKVLYALVTYLPTDAAALKLINGLGPRKITQFGTEIAAIIQHYCNENKIEKGEIPLQEPKKEKKEKVDTKLLSFELFNSGKSIEEIAKKRALSANTIESHLAHYIKLGELEATRLVEEEKLKKIADYFEKAEDKSFGVAKSHFGNDVSYGELRIGLSYWESTGYTTN</sequence>
<accession>A0A0D8J560</accession>
<dbReference type="Proteomes" id="UP000032544">
    <property type="component" value="Unassembled WGS sequence"/>
</dbReference>
<evidence type="ECO:0000313" key="4">
    <source>
        <dbReference type="Proteomes" id="UP000032544"/>
    </source>
</evidence>
<dbReference type="InterPro" id="IPR010285">
    <property type="entry name" value="DNA_helicase_pif1-like_DEAD"/>
</dbReference>
<feature type="transmembrane region" description="Helical" evidence="1">
    <location>
        <begin position="46"/>
        <end position="68"/>
    </location>
</feature>
<evidence type="ECO:0000259" key="2">
    <source>
        <dbReference type="PROSITE" id="PS50967"/>
    </source>
</evidence>
<keyword evidence="1" id="KW-1133">Transmembrane helix</keyword>
<dbReference type="InterPro" id="IPR002121">
    <property type="entry name" value="HRDC_dom"/>
</dbReference>
<dbReference type="GO" id="GO:0003678">
    <property type="term" value="F:DNA helicase activity"/>
    <property type="evidence" value="ECO:0007669"/>
    <property type="project" value="InterPro"/>
</dbReference>
<dbReference type="InterPro" id="IPR010997">
    <property type="entry name" value="HRDC-like_sf"/>
</dbReference>
<keyword evidence="1" id="KW-0812">Transmembrane</keyword>
<dbReference type="SUPFAM" id="SSF47819">
    <property type="entry name" value="HRDC-like"/>
    <property type="match status" value="1"/>
</dbReference>
<dbReference type="InterPro" id="IPR029491">
    <property type="entry name" value="Helicase_HTH"/>
</dbReference>
<dbReference type="EMBL" id="JRHC01000008">
    <property type="protein sequence ID" value="KJF41884.1"/>
    <property type="molecule type" value="Genomic_DNA"/>
</dbReference>
<dbReference type="Gene3D" id="3.40.50.300">
    <property type="entry name" value="P-loop containing nucleotide triphosphate hydrolases"/>
    <property type="match status" value="2"/>
</dbReference>
<dbReference type="AlphaFoldDB" id="A0A0D8J560"/>
<dbReference type="GO" id="GO:0003676">
    <property type="term" value="F:nucleic acid binding"/>
    <property type="evidence" value="ECO:0007669"/>
    <property type="project" value="InterPro"/>
</dbReference>
<dbReference type="InterPro" id="IPR003593">
    <property type="entry name" value="AAA+_ATPase"/>
</dbReference>
<dbReference type="Gene3D" id="2.30.30.940">
    <property type="match status" value="1"/>
</dbReference>
<keyword evidence="4" id="KW-1185">Reference proteome</keyword>
<evidence type="ECO:0000256" key="1">
    <source>
        <dbReference type="SAM" id="Phobius"/>
    </source>
</evidence>
<dbReference type="Pfam" id="PF14493">
    <property type="entry name" value="HTH_40"/>
    <property type="match status" value="1"/>
</dbReference>
<dbReference type="PROSITE" id="PS50967">
    <property type="entry name" value="HRDC"/>
    <property type="match status" value="1"/>
</dbReference>
<evidence type="ECO:0000313" key="3">
    <source>
        <dbReference type="EMBL" id="KJF41884.1"/>
    </source>
</evidence>
<keyword evidence="1" id="KW-0472">Membrane</keyword>
<dbReference type="PATRIC" id="fig|1544798.3.peg.4870"/>
<organism evidence="3 4">
    <name type="scientific">Draconibacterium sediminis</name>
    <dbReference type="NCBI Taxonomy" id="1544798"/>
    <lineage>
        <taxon>Bacteria</taxon>
        <taxon>Pseudomonadati</taxon>
        <taxon>Bacteroidota</taxon>
        <taxon>Bacteroidia</taxon>
        <taxon>Marinilabiliales</taxon>
        <taxon>Prolixibacteraceae</taxon>
        <taxon>Draconibacterium</taxon>
    </lineage>
</organism>
<dbReference type="GO" id="GO:0006281">
    <property type="term" value="P:DNA repair"/>
    <property type="evidence" value="ECO:0007669"/>
    <property type="project" value="InterPro"/>
</dbReference>
<name>A0A0D8J560_9BACT</name>
<proteinExistence type="predicted"/>